<dbReference type="Pfam" id="PF01569">
    <property type="entry name" value="PAP2"/>
    <property type="match status" value="1"/>
</dbReference>
<reference evidence="3 4" key="1">
    <citation type="submission" date="2019-10" db="EMBL/GenBank/DDBJ databases">
        <title>Whole genome shotgun sequence of Acrocarpospora macrocephala NBRC 16266.</title>
        <authorList>
            <person name="Ichikawa N."/>
            <person name="Kimura A."/>
            <person name="Kitahashi Y."/>
            <person name="Komaki H."/>
            <person name="Oguchi A."/>
        </authorList>
    </citation>
    <scope>NUCLEOTIDE SEQUENCE [LARGE SCALE GENOMIC DNA]</scope>
    <source>
        <strain evidence="3 4">NBRC 16266</strain>
    </source>
</reference>
<evidence type="ECO:0000313" key="3">
    <source>
        <dbReference type="EMBL" id="GES07304.1"/>
    </source>
</evidence>
<feature type="transmembrane region" description="Helical" evidence="1">
    <location>
        <begin position="178"/>
        <end position="196"/>
    </location>
</feature>
<sequence length="218" mass="22972">MINRRLGAAVPLLILALILGFAAKTSAWTSADLDVNHMIQSVRTPWLTVIAQGFNFGFNTIAGMITLVGATAYLFATGRRTDAARTAVVITAGWGLGAIYKIIVARPRPPAADSLVRRLASDSFPSGHVCLTLSIVVAAALLVRGTAASRLVVAVGAVLVVGQMLARVYLGAHYLTDTIGSLLVTTAALVLVVPATRRRTTDVLAEDVPERLADSRSR</sequence>
<dbReference type="SUPFAM" id="SSF48317">
    <property type="entry name" value="Acid phosphatase/Vanadium-dependent haloperoxidase"/>
    <property type="match status" value="1"/>
</dbReference>
<gene>
    <name evidence="3" type="ORF">Amac_008990</name>
</gene>
<feature type="transmembrane region" description="Helical" evidence="1">
    <location>
        <begin position="83"/>
        <end position="103"/>
    </location>
</feature>
<dbReference type="Proteomes" id="UP000331127">
    <property type="component" value="Unassembled WGS sequence"/>
</dbReference>
<keyword evidence="1" id="KW-0812">Transmembrane</keyword>
<protein>
    <recommendedName>
        <fullName evidence="2">Phosphatidic acid phosphatase type 2/haloperoxidase domain-containing protein</fullName>
    </recommendedName>
</protein>
<feature type="transmembrane region" description="Helical" evidence="1">
    <location>
        <begin position="56"/>
        <end position="76"/>
    </location>
</feature>
<dbReference type="Gene3D" id="1.20.144.10">
    <property type="entry name" value="Phosphatidic acid phosphatase type 2/haloperoxidase"/>
    <property type="match status" value="1"/>
</dbReference>
<feature type="transmembrane region" description="Helical" evidence="1">
    <location>
        <begin position="151"/>
        <end position="172"/>
    </location>
</feature>
<proteinExistence type="predicted"/>
<dbReference type="AlphaFoldDB" id="A0A5M3WEB9"/>
<accession>A0A5M3WEB9</accession>
<evidence type="ECO:0000256" key="1">
    <source>
        <dbReference type="SAM" id="Phobius"/>
    </source>
</evidence>
<dbReference type="InterPro" id="IPR036938">
    <property type="entry name" value="PAP2/HPO_sf"/>
</dbReference>
<dbReference type="InterPro" id="IPR000326">
    <property type="entry name" value="PAP2/HPO"/>
</dbReference>
<evidence type="ECO:0000259" key="2">
    <source>
        <dbReference type="SMART" id="SM00014"/>
    </source>
</evidence>
<dbReference type="SMART" id="SM00014">
    <property type="entry name" value="acidPPc"/>
    <property type="match status" value="1"/>
</dbReference>
<keyword evidence="1" id="KW-0472">Membrane</keyword>
<comment type="caution">
    <text evidence="3">The sequence shown here is derived from an EMBL/GenBank/DDBJ whole genome shotgun (WGS) entry which is preliminary data.</text>
</comment>
<dbReference type="PANTHER" id="PTHR14969:SF13">
    <property type="entry name" value="AT30094P"/>
    <property type="match status" value="1"/>
</dbReference>
<name>A0A5M3WEB9_9ACTN</name>
<keyword evidence="4" id="KW-1185">Reference proteome</keyword>
<feature type="transmembrane region" description="Helical" evidence="1">
    <location>
        <begin position="123"/>
        <end position="144"/>
    </location>
</feature>
<evidence type="ECO:0000313" key="4">
    <source>
        <dbReference type="Proteomes" id="UP000331127"/>
    </source>
</evidence>
<keyword evidence="1" id="KW-1133">Transmembrane helix</keyword>
<feature type="domain" description="Phosphatidic acid phosphatase type 2/haloperoxidase" evidence="2">
    <location>
        <begin position="84"/>
        <end position="193"/>
    </location>
</feature>
<organism evidence="3 4">
    <name type="scientific">Acrocarpospora macrocephala</name>
    <dbReference type="NCBI Taxonomy" id="150177"/>
    <lineage>
        <taxon>Bacteria</taxon>
        <taxon>Bacillati</taxon>
        <taxon>Actinomycetota</taxon>
        <taxon>Actinomycetes</taxon>
        <taxon>Streptosporangiales</taxon>
        <taxon>Streptosporangiaceae</taxon>
        <taxon>Acrocarpospora</taxon>
    </lineage>
</organism>
<dbReference type="PANTHER" id="PTHR14969">
    <property type="entry name" value="SPHINGOSINE-1-PHOSPHATE PHOSPHOHYDROLASE"/>
    <property type="match status" value="1"/>
</dbReference>
<dbReference type="EMBL" id="BLAE01000006">
    <property type="protein sequence ID" value="GES07304.1"/>
    <property type="molecule type" value="Genomic_DNA"/>
</dbReference>